<evidence type="ECO:0000259" key="2">
    <source>
        <dbReference type="Pfam" id="PF13524"/>
    </source>
</evidence>
<comment type="caution">
    <text evidence="3">The sequence shown here is derived from an EMBL/GenBank/DDBJ whole genome shotgun (WGS) entry which is preliminary data.</text>
</comment>
<accession>A0A090YWY6</accession>
<keyword evidence="3" id="KW-0808">Transferase</keyword>
<evidence type="ECO:0000313" key="4">
    <source>
        <dbReference type="Proteomes" id="UP000029389"/>
    </source>
</evidence>
<sequence>MRILFLESSHIWKNNLPRGFQADGHNVLISGPITKELSKTLYEFEPDLVISIGWGQEQTKEKQDIIRDCMKKIKVPLIYWAVEDPAYTKIWSIPLVKRMRPDFVFTICPNTVKVYEQLGVPSAHLDFGFEKSVHYKTNEFAEYKSSIAVVANAYPHVFEKYPEHFRSNSLNVLIRPLLENNIRVDFWGNKWDEMSRFFGMDIPKEWIHGPIHYLEAHKVYNSAKITLGLQNYPELLTQRTYEILGSGGLLLTMDTLGVRKIFKPGIDLIAVSSAKETLHAVDYFLKHKEKRQEIRDHGSVAVQEYNYQVRAKQIIDILSENKMLMV</sequence>
<dbReference type="GO" id="GO:0016740">
    <property type="term" value="F:transferase activity"/>
    <property type="evidence" value="ECO:0007669"/>
    <property type="project" value="UniProtKB-KW"/>
</dbReference>
<evidence type="ECO:0000259" key="1">
    <source>
        <dbReference type="Pfam" id="PF12996"/>
    </source>
</evidence>
<proteinExistence type="predicted"/>
<dbReference type="Pfam" id="PF12996">
    <property type="entry name" value="DUF3880"/>
    <property type="match status" value="1"/>
</dbReference>
<dbReference type="SUPFAM" id="SSF53756">
    <property type="entry name" value="UDP-Glycosyltransferase/glycogen phosphorylase"/>
    <property type="match status" value="1"/>
</dbReference>
<protein>
    <submittedName>
        <fullName evidence="3">Glycosyl transferases group 1 family protein</fullName>
    </submittedName>
</protein>
<dbReference type="RefSeq" id="WP_241484328.1">
    <property type="nucleotide sequence ID" value="NZ_JMQC01000008.1"/>
</dbReference>
<dbReference type="Pfam" id="PF13524">
    <property type="entry name" value="Glyco_trans_1_2"/>
    <property type="match status" value="1"/>
</dbReference>
<dbReference type="Proteomes" id="UP000029389">
    <property type="component" value="Unassembled WGS sequence"/>
</dbReference>
<dbReference type="InterPro" id="IPR024542">
    <property type="entry name" value="YkvP_N"/>
</dbReference>
<gene>
    <name evidence="3" type="ORF">DJ93_4979</name>
</gene>
<feature type="domain" description="Spore protein YkvP/CgeB glycosyl transferase-like" evidence="2">
    <location>
        <begin position="173"/>
        <end position="316"/>
    </location>
</feature>
<name>A0A090YWY6_9BACI</name>
<reference evidence="3 4" key="1">
    <citation type="submission" date="2014-04" db="EMBL/GenBank/DDBJ databases">
        <authorList>
            <person name="Bishop-Lilly K.A."/>
            <person name="Broomall S.M."/>
            <person name="Chain P.S."/>
            <person name="Chertkov O."/>
            <person name="Coyne S.R."/>
            <person name="Daligault H.E."/>
            <person name="Davenport K.W."/>
            <person name="Erkkila T."/>
            <person name="Frey K.G."/>
            <person name="Gibbons H.S."/>
            <person name="Gu W."/>
            <person name="Jaissle J."/>
            <person name="Johnson S.L."/>
            <person name="Koroleva G.I."/>
            <person name="Ladner J.T."/>
            <person name="Lo C.-C."/>
            <person name="Minogue T.D."/>
            <person name="Munk C."/>
            <person name="Palacios G.F."/>
            <person name="Redden C.L."/>
            <person name="Rosenzweig C.N."/>
            <person name="Scholz M.B."/>
            <person name="Teshima H."/>
            <person name="Xu Y."/>
        </authorList>
    </citation>
    <scope>NUCLEOTIDE SEQUENCE [LARGE SCALE GENOMIC DNA]</scope>
    <source>
        <strain evidence="3 4">BHP</strain>
    </source>
</reference>
<evidence type="ECO:0000313" key="3">
    <source>
        <dbReference type="EMBL" id="KFN03454.1"/>
    </source>
</evidence>
<dbReference type="EMBL" id="JMQC01000008">
    <property type="protein sequence ID" value="KFN03454.1"/>
    <property type="molecule type" value="Genomic_DNA"/>
</dbReference>
<organism evidence="3 4">
    <name type="scientific">Bacillus clarus</name>
    <dbReference type="NCBI Taxonomy" id="2338372"/>
    <lineage>
        <taxon>Bacteria</taxon>
        <taxon>Bacillati</taxon>
        <taxon>Bacillota</taxon>
        <taxon>Bacilli</taxon>
        <taxon>Bacillales</taxon>
        <taxon>Bacillaceae</taxon>
        <taxon>Bacillus</taxon>
        <taxon>Bacillus cereus group</taxon>
    </lineage>
</organism>
<feature type="domain" description="Spore protein YkvP N-terminal" evidence="1">
    <location>
        <begin position="3"/>
        <end position="108"/>
    </location>
</feature>
<dbReference type="InterPro" id="IPR055259">
    <property type="entry name" value="YkvP/CgeB_Glyco_trans-like"/>
</dbReference>
<dbReference type="PATRIC" id="fig|1405.8.peg.5129"/>
<dbReference type="AlphaFoldDB" id="A0A090YWY6"/>